<gene>
    <name evidence="2" type="ORF">DWX06_10415</name>
    <name evidence="1" type="ORF">DWY38_13230</name>
</gene>
<dbReference type="EMBL" id="QRUJ01000018">
    <property type="protein sequence ID" value="RGR52792.1"/>
    <property type="molecule type" value="Genomic_DNA"/>
</dbReference>
<dbReference type="Pfam" id="PF21983">
    <property type="entry name" value="NikA-like"/>
    <property type="match status" value="1"/>
</dbReference>
<reference evidence="3 4" key="1">
    <citation type="submission" date="2018-08" db="EMBL/GenBank/DDBJ databases">
        <title>A genome reference for cultivated species of the human gut microbiota.</title>
        <authorList>
            <person name="Zou Y."/>
            <person name="Xue W."/>
            <person name="Luo G."/>
        </authorList>
    </citation>
    <scope>NUCLEOTIDE SEQUENCE [LARGE SCALE GENOMIC DNA]</scope>
    <source>
        <strain evidence="2 4">AF18-16LB</strain>
        <strain evidence="1 3">AF25-15</strain>
    </source>
</reference>
<evidence type="ECO:0000313" key="4">
    <source>
        <dbReference type="Proteomes" id="UP000284296"/>
    </source>
</evidence>
<dbReference type="SUPFAM" id="SSF47598">
    <property type="entry name" value="Ribbon-helix-helix"/>
    <property type="match status" value="1"/>
</dbReference>
<accession>A0A395UVQ8</accession>
<evidence type="ECO:0000313" key="2">
    <source>
        <dbReference type="EMBL" id="RGT80389.1"/>
    </source>
</evidence>
<dbReference type="GO" id="GO:0006355">
    <property type="term" value="P:regulation of DNA-templated transcription"/>
    <property type="evidence" value="ECO:0007669"/>
    <property type="project" value="InterPro"/>
</dbReference>
<dbReference type="InterPro" id="IPR010985">
    <property type="entry name" value="Ribbon_hlx_hlx"/>
</dbReference>
<dbReference type="RefSeq" id="WP_118004295.1">
    <property type="nucleotide sequence ID" value="NZ_QRUJ01000018.1"/>
</dbReference>
<evidence type="ECO:0000313" key="1">
    <source>
        <dbReference type="EMBL" id="RGR52792.1"/>
    </source>
</evidence>
<sequence>MNKTYSMSIRVSEEELNRLKQAAKLESYSSYSEFVRRIALKEADKVIKKDRKDKTNTCSIM</sequence>
<protein>
    <submittedName>
        <fullName evidence="1">DUF1778 domain-containing protein</fullName>
    </submittedName>
</protein>
<name>A0A395UVQ8_9FIRM</name>
<comment type="caution">
    <text evidence="1">The sequence shown here is derived from an EMBL/GenBank/DDBJ whole genome shotgun (WGS) entry which is preliminary data.</text>
</comment>
<organism evidence="1 3">
    <name type="scientific">Agathobacter rectalis</name>
    <dbReference type="NCBI Taxonomy" id="39491"/>
    <lineage>
        <taxon>Bacteria</taxon>
        <taxon>Bacillati</taxon>
        <taxon>Bacillota</taxon>
        <taxon>Clostridia</taxon>
        <taxon>Lachnospirales</taxon>
        <taxon>Lachnospiraceae</taxon>
        <taxon>Agathobacter</taxon>
    </lineage>
</organism>
<proteinExistence type="predicted"/>
<evidence type="ECO:0000313" key="3">
    <source>
        <dbReference type="Proteomes" id="UP000266066"/>
    </source>
</evidence>
<dbReference type="Gene3D" id="1.20.5.780">
    <property type="entry name" value="Single helix bin"/>
    <property type="match status" value="1"/>
</dbReference>
<dbReference type="Proteomes" id="UP000266066">
    <property type="component" value="Unassembled WGS sequence"/>
</dbReference>
<dbReference type="InterPro" id="IPR053842">
    <property type="entry name" value="NikA-like"/>
</dbReference>
<dbReference type="AlphaFoldDB" id="A0A395UVQ8"/>
<dbReference type="Proteomes" id="UP000284296">
    <property type="component" value="Unassembled WGS sequence"/>
</dbReference>
<dbReference type="EMBL" id="QRXG01000017">
    <property type="protein sequence ID" value="RGT80389.1"/>
    <property type="molecule type" value="Genomic_DNA"/>
</dbReference>